<gene>
    <name evidence="2" type="ORF">OC846_006101</name>
</gene>
<keyword evidence="1" id="KW-0732">Signal</keyword>
<dbReference type="AlphaFoldDB" id="A0AAN6JVC9"/>
<evidence type="ECO:0000313" key="2">
    <source>
        <dbReference type="EMBL" id="KAK0544369.1"/>
    </source>
</evidence>
<feature type="chain" id="PRO_5043042604" evidence="1">
    <location>
        <begin position="20"/>
        <end position="223"/>
    </location>
</feature>
<dbReference type="Proteomes" id="UP001176517">
    <property type="component" value="Unassembled WGS sequence"/>
</dbReference>
<protein>
    <submittedName>
        <fullName evidence="2">Uncharacterized protein</fullName>
    </submittedName>
</protein>
<evidence type="ECO:0000256" key="1">
    <source>
        <dbReference type="SAM" id="SignalP"/>
    </source>
</evidence>
<proteinExistence type="predicted"/>
<name>A0AAN6JVC9_9BASI</name>
<reference evidence="2" key="1">
    <citation type="journal article" date="2023" name="PhytoFront">
        <title>Draft Genome Resources of Seven Strains of Tilletia horrida, Causal Agent of Kernel Smut of Rice.</title>
        <authorList>
            <person name="Khanal S."/>
            <person name="Antony Babu S."/>
            <person name="Zhou X.G."/>
        </authorList>
    </citation>
    <scope>NUCLEOTIDE SEQUENCE</scope>
    <source>
        <strain evidence="2">TX6</strain>
    </source>
</reference>
<organism evidence="2 3">
    <name type="scientific">Tilletia horrida</name>
    <dbReference type="NCBI Taxonomy" id="155126"/>
    <lineage>
        <taxon>Eukaryota</taxon>
        <taxon>Fungi</taxon>
        <taxon>Dikarya</taxon>
        <taxon>Basidiomycota</taxon>
        <taxon>Ustilaginomycotina</taxon>
        <taxon>Exobasidiomycetes</taxon>
        <taxon>Tilletiales</taxon>
        <taxon>Tilletiaceae</taxon>
        <taxon>Tilletia</taxon>
    </lineage>
</organism>
<feature type="signal peptide" evidence="1">
    <location>
        <begin position="1"/>
        <end position="19"/>
    </location>
</feature>
<sequence>MRTTLSLAALAALVASSSAAALPERAGCAQYNQITCTGEYIVGKLYVRNPDGSLHNAYFSPAGKKLATKYNGTPAPTYAQFAIKVCTDNAYDKRQESGYPSIEGFLVPNGHRSEALTLAGNFGFTEGAERQLYADTLDVSCSNSKNRNQYFGFYQNSTSSGAEFYSLAYSGIPTGATPGGGYSPVHGSSSDSQNIFISEKYTTKGFNIDGYVNLFGYALELHP</sequence>
<accession>A0AAN6JVC9</accession>
<evidence type="ECO:0000313" key="3">
    <source>
        <dbReference type="Proteomes" id="UP001176517"/>
    </source>
</evidence>
<keyword evidence="3" id="KW-1185">Reference proteome</keyword>
<comment type="caution">
    <text evidence="2">The sequence shown here is derived from an EMBL/GenBank/DDBJ whole genome shotgun (WGS) entry which is preliminary data.</text>
</comment>
<dbReference type="EMBL" id="JAPDMZ010000287">
    <property type="protein sequence ID" value="KAK0544369.1"/>
    <property type="molecule type" value="Genomic_DNA"/>
</dbReference>